<name>A0AA39C6T9_9HYME</name>
<reference evidence="2" key="2">
    <citation type="submission" date="2023-03" db="EMBL/GenBank/DDBJ databases">
        <authorList>
            <person name="Inwood S.N."/>
            <person name="Skelly J.G."/>
            <person name="Guhlin J."/>
            <person name="Harrop T.W.R."/>
            <person name="Goldson S.G."/>
            <person name="Dearden P.K."/>
        </authorList>
    </citation>
    <scope>NUCLEOTIDE SEQUENCE</scope>
    <source>
        <strain evidence="2">Irish</strain>
        <tissue evidence="2">Whole body</tissue>
    </source>
</reference>
<protein>
    <submittedName>
        <fullName evidence="2">Uncharacterized protein</fullName>
    </submittedName>
</protein>
<organism evidence="2 3">
    <name type="scientific">Microctonus aethiopoides</name>
    <dbReference type="NCBI Taxonomy" id="144406"/>
    <lineage>
        <taxon>Eukaryota</taxon>
        <taxon>Metazoa</taxon>
        <taxon>Ecdysozoa</taxon>
        <taxon>Arthropoda</taxon>
        <taxon>Hexapoda</taxon>
        <taxon>Insecta</taxon>
        <taxon>Pterygota</taxon>
        <taxon>Neoptera</taxon>
        <taxon>Endopterygota</taxon>
        <taxon>Hymenoptera</taxon>
        <taxon>Apocrita</taxon>
        <taxon>Ichneumonoidea</taxon>
        <taxon>Braconidae</taxon>
        <taxon>Euphorinae</taxon>
        <taxon>Microctonus</taxon>
    </lineage>
</organism>
<comment type="caution">
    <text evidence="2">The sequence shown here is derived from an EMBL/GenBank/DDBJ whole genome shotgun (WGS) entry which is preliminary data.</text>
</comment>
<dbReference type="AlphaFoldDB" id="A0AA39C6T9"/>
<evidence type="ECO:0000256" key="1">
    <source>
        <dbReference type="SAM" id="MobiDB-lite"/>
    </source>
</evidence>
<sequence>MKRSCSLNNIILTLHNKYNFIIARKTREGDREEVGKGVLVQCGRAYSGSDSEIDSKKSNKSVSGEREKNNSTKPVTALQHQRLVSDKLLNNIGKRALEQYQEPLQLNKFIKSDIMVETTSQLVDSQTQFGNSRILEPSDCLFVFKDTESDYEEPPSDDEGIIK</sequence>
<keyword evidence="3" id="KW-1185">Reference proteome</keyword>
<dbReference type="EMBL" id="JAQQBS010001424">
    <property type="protein sequence ID" value="KAK0158981.1"/>
    <property type="molecule type" value="Genomic_DNA"/>
</dbReference>
<feature type="compositionally biased region" description="Basic and acidic residues" evidence="1">
    <location>
        <begin position="53"/>
        <end position="70"/>
    </location>
</feature>
<evidence type="ECO:0000313" key="3">
    <source>
        <dbReference type="Proteomes" id="UP001168990"/>
    </source>
</evidence>
<reference evidence="2" key="1">
    <citation type="journal article" date="2023" name="bioRxiv">
        <title>Scaffold-level genome assemblies of two parasitoid biocontrol wasps reveal the parthenogenesis mechanism and an associated novel virus.</title>
        <authorList>
            <person name="Inwood S."/>
            <person name="Skelly J."/>
            <person name="Guhlin J."/>
            <person name="Harrop T."/>
            <person name="Goldson S."/>
            <person name="Dearden P."/>
        </authorList>
    </citation>
    <scope>NUCLEOTIDE SEQUENCE</scope>
    <source>
        <strain evidence="2">Irish</strain>
        <tissue evidence="2">Whole body</tissue>
    </source>
</reference>
<dbReference type="Proteomes" id="UP001168990">
    <property type="component" value="Unassembled WGS sequence"/>
</dbReference>
<accession>A0AA39C6T9</accession>
<gene>
    <name evidence="2" type="ORF">PV328_009915</name>
</gene>
<feature type="region of interest" description="Disordered" evidence="1">
    <location>
        <begin position="48"/>
        <end position="76"/>
    </location>
</feature>
<proteinExistence type="predicted"/>
<evidence type="ECO:0000313" key="2">
    <source>
        <dbReference type="EMBL" id="KAK0158981.1"/>
    </source>
</evidence>